<name>A0ABV9J9B4_9ACTN</name>
<gene>
    <name evidence="3" type="ORF">ACFPEU_54555</name>
</gene>
<comment type="caution">
    <text evidence="3">The sequence shown here is derived from an EMBL/GenBank/DDBJ whole genome shotgun (WGS) entry which is preliminary data.</text>
</comment>
<organism evidence="3 4">
    <name type="scientific">Streptomyces mangrovi</name>
    <dbReference type="NCBI Taxonomy" id="1206892"/>
    <lineage>
        <taxon>Bacteria</taxon>
        <taxon>Bacillati</taxon>
        <taxon>Actinomycetota</taxon>
        <taxon>Actinomycetes</taxon>
        <taxon>Kitasatosporales</taxon>
        <taxon>Streptomycetaceae</taxon>
        <taxon>Streptomyces</taxon>
    </lineage>
</organism>
<evidence type="ECO:0000256" key="1">
    <source>
        <dbReference type="SAM" id="MobiDB-lite"/>
    </source>
</evidence>
<dbReference type="Proteomes" id="UP001595913">
    <property type="component" value="Unassembled WGS sequence"/>
</dbReference>
<feature type="compositionally biased region" description="Pro residues" evidence="1">
    <location>
        <begin position="297"/>
        <end position="310"/>
    </location>
</feature>
<dbReference type="Pfam" id="PF13560">
    <property type="entry name" value="HTH_31"/>
    <property type="match status" value="1"/>
</dbReference>
<feature type="region of interest" description="Disordered" evidence="1">
    <location>
        <begin position="286"/>
        <end position="310"/>
    </location>
</feature>
<dbReference type="PANTHER" id="PTHR35010">
    <property type="entry name" value="BLL4672 PROTEIN-RELATED"/>
    <property type="match status" value="1"/>
</dbReference>
<feature type="domain" description="MmyB-like transcription regulator ligand binding" evidence="2">
    <location>
        <begin position="118"/>
        <end position="281"/>
    </location>
</feature>
<accession>A0ABV9J9B4</accession>
<dbReference type="EMBL" id="JBHSFR010000060">
    <property type="protein sequence ID" value="MFC4650952.1"/>
    <property type="molecule type" value="Genomic_DNA"/>
</dbReference>
<protein>
    <submittedName>
        <fullName evidence="3">Helix-turn-helix transcriptional regulator</fullName>
    </submittedName>
</protein>
<dbReference type="InterPro" id="IPR041413">
    <property type="entry name" value="MLTR_LBD"/>
</dbReference>
<sequence>MPAWERGTREHMAHNAEEIKELLRTRRDSLRPSQAGLTNYPGRRVPGLRREEVGMRASVSTDYYTRLGQGRDITPSDSVLDAIGEALRLDDAERAHLFDRVRPRPTKTRRALAVQRARAGLLRFLDSFDNHAGFVLGRRGDLLATNHLCRALMADFDAMPYRERNLTRWIVLTPEAQDLYAEWEKIAAEMTAILPLDAARHPDDTRTAELVGELTMKSEHFRHWWDDHKVLNRTFGQKRFRHYLVRQLTIDYQAFAMPGEDNQTLFLYMPAPDQTSQEAWRLMASWNADQATARPQPAHPDPSPTPRSTP</sequence>
<dbReference type="Gene3D" id="3.30.450.180">
    <property type="match status" value="1"/>
</dbReference>
<dbReference type="InterPro" id="IPR010982">
    <property type="entry name" value="Lambda_DNA-bd_dom_sf"/>
</dbReference>
<evidence type="ECO:0000313" key="4">
    <source>
        <dbReference type="Proteomes" id="UP001595913"/>
    </source>
</evidence>
<dbReference type="RefSeq" id="WP_381187305.1">
    <property type="nucleotide sequence ID" value="NZ_JBHSFR010000060.1"/>
</dbReference>
<keyword evidence="4" id="KW-1185">Reference proteome</keyword>
<evidence type="ECO:0000259" key="2">
    <source>
        <dbReference type="Pfam" id="PF17765"/>
    </source>
</evidence>
<reference evidence="4" key="1">
    <citation type="journal article" date="2019" name="Int. J. Syst. Evol. Microbiol.">
        <title>The Global Catalogue of Microorganisms (GCM) 10K type strain sequencing project: providing services to taxonomists for standard genome sequencing and annotation.</title>
        <authorList>
            <consortium name="The Broad Institute Genomics Platform"/>
            <consortium name="The Broad Institute Genome Sequencing Center for Infectious Disease"/>
            <person name="Wu L."/>
            <person name="Ma J."/>
        </authorList>
    </citation>
    <scope>NUCLEOTIDE SEQUENCE [LARGE SCALE GENOMIC DNA]</scope>
    <source>
        <strain evidence="4">CGMCC 4.7117</strain>
    </source>
</reference>
<proteinExistence type="predicted"/>
<dbReference type="Gene3D" id="1.10.260.40">
    <property type="entry name" value="lambda repressor-like DNA-binding domains"/>
    <property type="match status" value="1"/>
</dbReference>
<evidence type="ECO:0000313" key="3">
    <source>
        <dbReference type="EMBL" id="MFC4650952.1"/>
    </source>
</evidence>
<dbReference type="PANTHER" id="PTHR35010:SF2">
    <property type="entry name" value="BLL4672 PROTEIN"/>
    <property type="match status" value="1"/>
</dbReference>
<dbReference type="Pfam" id="PF17765">
    <property type="entry name" value="MLTR_LBD"/>
    <property type="match status" value="1"/>
</dbReference>